<dbReference type="EMBL" id="BPQG01000029">
    <property type="protein sequence ID" value="GJD44186.1"/>
    <property type="molecule type" value="Genomic_DNA"/>
</dbReference>
<evidence type="ECO:0008006" key="3">
    <source>
        <dbReference type="Google" id="ProtNLM"/>
    </source>
</evidence>
<name>A0ABQ4QGH2_9HYPH</name>
<dbReference type="Gene3D" id="1.20.1220.20">
    <property type="entry name" value="Uncharcterised protein PF01724"/>
    <property type="match status" value="1"/>
</dbReference>
<sequence>MTALAKAARPAEAGTAYADDFYTWTQEQSARLRAGDLTALDLQNLAEEIESLGKSEFNSLVSAWRVLLLHMLKFDHQPARRTRSWTLSIKEQCKEASFVLKDNPGLKSRLDEALERAYDTARLRAARETRLPLATFPETCPYTRDEMLTRPFAIDPDDTTA</sequence>
<protein>
    <recommendedName>
        <fullName evidence="3">DUF29 domain-containing protein</fullName>
    </recommendedName>
</protein>
<reference evidence="1 2" key="1">
    <citation type="journal article" date="2021" name="Front. Microbiol.">
        <title>Comprehensive Comparative Genomics and Phenotyping of Methylobacterium Species.</title>
        <authorList>
            <person name="Alessa O."/>
            <person name="Ogura Y."/>
            <person name="Fujitani Y."/>
            <person name="Takami H."/>
            <person name="Hayashi T."/>
            <person name="Sahin N."/>
            <person name="Tani A."/>
        </authorList>
    </citation>
    <scope>NUCLEOTIDE SEQUENCE [LARGE SCALE GENOMIC DNA]</scope>
    <source>
        <strain evidence="1 2">DSM 23679</strain>
    </source>
</reference>
<evidence type="ECO:0000313" key="2">
    <source>
        <dbReference type="Proteomes" id="UP001055117"/>
    </source>
</evidence>
<proteinExistence type="predicted"/>
<dbReference type="PANTHER" id="PTHR34235">
    <property type="entry name" value="SLR1203 PROTEIN-RELATED"/>
    <property type="match status" value="1"/>
</dbReference>
<dbReference type="Proteomes" id="UP001055117">
    <property type="component" value="Unassembled WGS sequence"/>
</dbReference>
<accession>A0ABQ4QGH2</accession>
<dbReference type="Pfam" id="PF01724">
    <property type="entry name" value="DUF29"/>
    <property type="match status" value="1"/>
</dbReference>
<dbReference type="InterPro" id="IPR002636">
    <property type="entry name" value="DUF29"/>
</dbReference>
<gene>
    <name evidence="1" type="ORF">AFCDBAGC_2050</name>
</gene>
<organism evidence="1 2">
    <name type="scientific">Methylobacterium cerastii</name>
    <dbReference type="NCBI Taxonomy" id="932741"/>
    <lineage>
        <taxon>Bacteria</taxon>
        <taxon>Pseudomonadati</taxon>
        <taxon>Pseudomonadota</taxon>
        <taxon>Alphaproteobacteria</taxon>
        <taxon>Hyphomicrobiales</taxon>
        <taxon>Methylobacteriaceae</taxon>
        <taxon>Methylobacterium</taxon>
    </lineage>
</organism>
<dbReference type="RefSeq" id="WP_238272114.1">
    <property type="nucleotide sequence ID" value="NZ_BPQG01000029.1"/>
</dbReference>
<keyword evidence="2" id="KW-1185">Reference proteome</keyword>
<comment type="caution">
    <text evidence="1">The sequence shown here is derived from an EMBL/GenBank/DDBJ whole genome shotgun (WGS) entry which is preliminary data.</text>
</comment>
<evidence type="ECO:0000313" key="1">
    <source>
        <dbReference type="EMBL" id="GJD44186.1"/>
    </source>
</evidence>